<sequence>MKKEYSGFDQIYTRLPEISRYQLKIFFFASFSIIFSGCVQNASVLLNAKPQNYRCRPSNPAFSSLSFKEIEKVTPSNPCRAYSAPNSSENLPQKCEICTSGFVFSPENPFTQTAVTEFNWLCEENS</sequence>
<protein>
    <submittedName>
        <fullName evidence="2">Oidioi.mRNA.OKI2018_I69.chr1.g360.t1.cds</fullName>
    </submittedName>
</protein>
<dbReference type="EMBL" id="OU015566">
    <property type="protein sequence ID" value="CAG5102563.1"/>
    <property type="molecule type" value="Genomic_DNA"/>
</dbReference>
<keyword evidence="1" id="KW-0472">Membrane</keyword>
<evidence type="ECO:0000313" key="2">
    <source>
        <dbReference type="EMBL" id="CAG5102563.1"/>
    </source>
</evidence>
<gene>
    <name evidence="2" type="ORF">OKIOD_LOCUS9125</name>
</gene>
<dbReference type="Proteomes" id="UP001158576">
    <property type="component" value="Chromosome 1"/>
</dbReference>
<feature type="transmembrane region" description="Helical" evidence="1">
    <location>
        <begin position="25"/>
        <end position="46"/>
    </location>
</feature>
<reference evidence="2 3" key="1">
    <citation type="submission" date="2021-04" db="EMBL/GenBank/DDBJ databases">
        <authorList>
            <person name="Bliznina A."/>
        </authorList>
    </citation>
    <scope>NUCLEOTIDE SEQUENCE [LARGE SCALE GENOMIC DNA]</scope>
</reference>
<evidence type="ECO:0000313" key="3">
    <source>
        <dbReference type="Proteomes" id="UP001158576"/>
    </source>
</evidence>
<proteinExistence type="predicted"/>
<organism evidence="2 3">
    <name type="scientific">Oikopleura dioica</name>
    <name type="common">Tunicate</name>
    <dbReference type="NCBI Taxonomy" id="34765"/>
    <lineage>
        <taxon>Eukaryota</taxon>
        <taxon>Metazoa</taxon>
        <taxon>Chordata</taxon>
        <taxon>Tunicata</taxon>
        <taxon>Appendicularia</taxon>
        <taxon>Copelata</taxon>
        <taxon>Oikopleuridae</taxon>
        <taxon>Oikopleura</taxon>
    </lineage>
</organism>
<evidence type="ECO:0000256" key="1">
    <source>
        <dbReference type="SAM" id="Phobius"/>
    </source>
</evidence>
<keyword evidence="3" id="KW-1185">Reference proteome</keyword>
<accession>A0ABN7SP12</accession>
<name>A0ABN7SP12_OIKDI</name>
<keyword evidence="1" id="KW-1133">Transmembrane helix</keyword>
<keyword evidence="1" id="KW-0812">Transmembrane</keyword>